<dbReference type="CDD" id="cd18186">
    <property type="entry name" value="BTB_POZ_ZBTB_KLHL-like"/>
    <property type="match status" value="1"/>
</dbReference>
<dbReference type="Proteomes" id="UP001211065">
    <property type="component" value="Unassembled WGS sequence"/>
</dbReference>
<dbReference type="InterPro" id="IPR013320">
    <property type="entry name" value="ConA-like_dom_sf"/>
</dbReference>
<accession>A0AAD5TU84</accession>
<dbReference type="PANTHER" id="PTHR24410:SF23">
    <property type="entry name" value="BTB DOMAIN-CONTAINING PROTEIN-RELATED"/>
    <property type="match status" value="1"/>
</dbReference>
<gene>
    <name evidence="2" type="ORF">HK099_000959</name>
</gene>
<dbReference type="PANTHER" id="PTHR24410">
    <property type="entry name" value="HL07962P-RELATED"/>
    <property type="match status" value="1"/>
</dbReference>
<name>A0AAD5TU84_9FUNG</name>
<dbReference type="InterPro" id="IPR011333">
    <property type="entry name" value="SKP1/BTB/POZ_sf"/>
</dbReference>
<keyword evidence="3" id="KW-1185">Reference proteome</keyword>
<dbReference type="InterPro" id="IPR000210">
    <property type="entry name" value="BTB/POZ_dom"/>
</dbReference>
<comment type="caution">
    <text evidence="2">The sequence shown here is derived from an EMBL/GenBank/DDBJ whole genome shotgun (WGS) entry which is preliminary data.</text>
</comment>
<dbReference type="Gene3D" id="3.30.710.10">
    <property type="entry name" value="Potassium Channel Kv1.1, Chain A"/>
    <property type="match status" value="1"/>
</dbReference>
<dbReference type="Gene3D" id="2.60.120.920">
    <property type="match status" value="1"/>
</dbReference>
<evidence type="ECO:0000313" key="2">
    <source>
        <dbReference type="EMBL" id="KAJ3204981.1"/>
    </source>
</evidence>
<dbReference type="InterPro" id="IPR051481">
    <property type="entry name" value="BTB-POZ/Galectin-3-binding"/>
</dbReference>
<dbReference type="SUPFAM" id="SSF54695">
    <property type="entry name" value="POZ domain"/>
    <property type="match status" value="1"/>
</dbReference>
<proteinExistence type="predicted"/>
<dbReference type="AlphaFoldDB" id="A0AAD5TU84"/>
<evidence type="ECO:0000259" key="1">
    <source>
        <dbReference type="PROSITE" id="PS50097"/>
    </source>
</evidence>
<evidence type="ECO:0000313" key="3">
    <source>
        <dbReference type="Proteomes" id="UP001211065"/>
    </source>
</evidence>
<dbReference type="EMBL" id="JADGJW010001245">
    <property type="protein sequence ID" value="KAJ3204981.1"/>
    <property type="molecule type" value="Genomic_DNA"/>
</dbReference>
<reference evidence="2" key="1">
    <citation type="submission" date="2020-05" db="EMBL/GenBank/DDBJ databases">
        <title>Phylogenomic resolution of chytrid fungi.</title>
        <authorList>
            <person name="Stajich J.E."/>
            <person name="Amses K."/>
            <person name="Simmons R."/>
            <person name="Seto K."/>
            <person name="Myers J."/>
            <person name="Bonds A."/>
            <person name="Quandt C.A."/>
            <person name="Barry K."/>
            <person name="Liu P."/>
            <person name="Grigoriev I."/>
            <person name="Longcore J.E."/>
            <person name="James T.Y."/>
        </authorList>
    </citation>
    <scope>NUCLEOTIDE SEQUENCE</scope>
    <source>
        <strain evidence="2">JEL0476</strain>
    </source>
</reference>
<dbReference type="SUPFAM" id="SSF49899">
    <property type="entry name" value="Concanavalin A-like lectins/glucanases"/>
    <property type="match status" value="1"/>
</dbReference>
<dbReference type="Pfam" id="PF00651">
    <property type="entry name" value="BTB"/>
    <property type="match status" value="1"/>
</dbReference>
<sequence length="420" mass="48042">MTTLINNLDNLYSSNNFNDVTFIVGPEKIKVEAIKLLISINSPVIEKLLFNNMIETKQNVIELPNCFPEAFKILIRFMTSCLVDQTLFCNNQKLVLQVAETARYFDVPLLFEFSLKSFADNLNLKNLFECIELSKEFVFKKVENYLSFFIEKNALAILSLEETKNFKFEQLHYILKNLKNIPHQYEIVMCLIFWYKETQPSNENLKSLLDLVDFTIFNGKQLLALASLGEVGASMLVAILLDRAESDLVSPEKKFTTPLQFERLNEYTATNEYTSFSQETETVLANKHCVPGTITTWDIEVIDVGGAFWVGICTDQVDRKKFGGRQPFGWLYSANDRRVHNNKEEPKLGLGETGKINGGILRLSLDLQNENRKLLISKKLNNSEKFSPSLPAFQNLPDYLYFFPAISVRIGSVARISQVE</sequence>
<organism evidence="2 3">
    <name type="scientific">Clydaea vesicula</name>
    <dbReference type="NCBI Taxonomy" id="447962"/>
    <lineage>
        <taxon>Eukaryota</taxon>
        <taxon>Fungi</taxon>
        <taxon>Fungi incertae sedis</taxon>
        <taxon>Chytridiomycota</taxon>
        <taxon>Chytridiomycota incertae sedis</taxon>
        <taxon>Chytridiomycetes</taxon>
        <taxon>Lobulomycetales</taxon>
        <taxon>Lobulomycetaceae</taxon>
        <taxon>Clydaea</taxon>
    </lineage>
</organism>
<dbReference type="InterPro" id="IPR043136">
    <property type="entry name" value="B30.2/SPRY_sf"/>
</dbReference>
<protein>
    <recommendedName>
        <fullName evidence="1">BTB domain-containing protein</fullName>
    </recommendedName>
</protein>
<dbReference type="PROSITE" id="PS50097">
    <property type="entry name" value="BTB"/>
    <property type="match status" value="1"/>
</dbReference>
<feature type="domain" description="BTB" evidence="1">
    <location>
        <begin position="18"/>
        <end position="80"/>
    </location>
</feature>